<evidence type="ECO:0000256" key="1">
    <source>
        <dbReference type="ARBA" id="ARBA00004442"/>
    </source>
</evidence>
<proteinExistence type="predicted"/>
<keyword evidence="7" id="KW-1185">Reference proteome</keyword>
<evidence type="ECO:0000313" key="7">
    <source>
        <dbReference type="Proteomes" id="UP000006578"/>
    </source>
</evidence>
<dbReference type="Pfam" id="PF00691">
    <property type="entry name" value="OmpA"/>
    <property type="match status" value="1"/>
</dbReference>
<evidence type="ECO:0000256" key="3">
    <source>
        <dbReference type="PROSITE-ProRule" id="PRU00473"/>
    </source>
</evidence>
<dbReference type="InterPro" id="IPR036737">
    <property type="entry name" value="OmpA-like_sf"/>
</dbReference>
<feature type="signal peptide" evidence="4">
    <location>
        <begin position="1"/>
        <end position="18"/>
    </location>
</feature>
<evidence type="ECO:0000256" key="2">
    <source>
        <dbReference type="ARBA" id="ARBA00023136"/>
    </source>
</evidence>
<dbReference type="Proteomes" id="UP000006578">
    <property type="component" value="Chromosome"/>
</dbReference>
<keyword evidence="4" id="KW-0732">Signal</keyword>
<accession>Q1GWL1</accession>
<reference evidence="6 7" key="1">
    <citation type="journal article" date="2009" name="Proc. Natl. Acad. Sci. U.S.A.">
        <title>The genomic basis of trophic strategy in marine bacteria.</title>
        <authorList>
            <person name="Lauro F.M."/>
            <person name="McDougald D."/>
            <person name="Thomas T."/>
            <person name="Williams T.J."/>
            <person name="Egan S."/>
            <person name="Rice S."/>
            <person name="DeMaere M.Z."/>
            <person name="Ting L."/>
            <person name="Ertan H."/>
            <person name="Johnson J."/>
            <person name="Ferriera S."/>
            <person name="Lapidus A."/>
            <person name="Anderson I."/>
            <person name="Kyrpides N."/>
            <person name="Munk A.C."/>
            <person name="Detter C."/>
            <person name="Han C.S."/>
            <person name="Brown M.V."/>
            <person name="Robb F.T."/>
            <person name="Kjelleberg S."/>
            <person name="Cavicchioli R."/>
        </authorList>
    </citation>
    <scope>NUCLEOTIDE SEQUENCE [LARGE SCALE GENOMIC DNA]</scope>
    <source>
        <strain evidence="7">DSM 13593 / LMG 18877 / RB2256</strain>
    </source>
</reference>
<dbReference type="PROSITE" id="PS51123">
    <property type="entry name" value="OMPA_2"/>
    <property type="match status" value="1"/>
</dbReference>
<feature type="domain" description="OmpA-like" evidence="5">
    <location>
        <begin position="51"/>
        <end position="167"/>
    </location>
</feature>
<evidence type="ECO:0000259" key="5">
    <source>
        <dbReference type="PROSITE" id="PS51123"/>
    </source>
</evidence>
<dbReference type="Gene3D" id="3.30.1330.60">
    <property type="entry name" value="OmpA-like domain"/>
    <property type="match status" value="1"/>
</dbReference>
<evidence type="ECO:0000256" key="4">
    <source>
        <dbReference type="SAM" id="SignalP"/>
    </source>
</evidence>
<dbReference type="PANTHER" id="PTHR30329:SF17">
    <property type="entry name" value="LIPOPROTEIN YFIB-RELATED"/>
    <property type="match status" value="1"/>
</dbReference>
<dbReference type="OrthoDB" id="9782229at2"/>
<dbReference type="InterPro" id="IPR006665">
    <property type="entry name" value="OmpA-like"/>
</dbReference>
<dbReference type="PROSITE" id="PS51257">
    <property type="entry name" value="PROKAR_LIPOPROTEIN"/>
    <property type="match status" value="1"/>
</dbReference>
<organism evidence="6 7">
    <name type="scientific">Sphingopyxis alaskensis (strain DSM 13593 / LMG 18877 / RB2256)</name>
    <name type="common">Sphingomonas alaskensis</name>
    <dbReference type="NCBI Taxonomy" id="317655"/>
    <lineage>
        <taxon>Bacteria</taxon>
        <taxon>Pseudomonadati</taxon>
        <taxon>Pseudomonadota</taxon>
        <taxon>Alphaproteobacteria</taxon>
        <taxon>Sphingomonadales</taxon>
        <taxon>Sphingomonadaceae</taxon>
        <taxon>Sphingopyxis</taxon>
    </lineage>
</organism>
<dbReference type="GO" id="GO:0009279">
    <property type="term" value="C:cell outer membrane"/>
    <property type="evidence" value="ECO:0007669"/>
    <property type="project" value="UniProtKB-SubCell"/>
</dbReference>
<dbReference type="PANTHER" id="PTHR30329">
    <property type="entry name" value="STATOR ELEMENT OF FLAGELLAR MOTOR COMPLEX"/>
    <property type="match status" value="1"/>
</dbReference>
<dbReference type="InterPro" id="IPR050330">
    <property type="entry name" value="Bact_OuterMem_StrucFunc"/>
</dbReference>
<sequence length="170" mass="17971">MTIPLVRPLCTLFLTAFAALLAACQSLPAPGGFSPEQVAVLKSEGFVETALGWELSMPERLLFPTNESAVPAEQQERMRAIAMRLVSVGITTARVEGHTDSTGSSAYNLTLSRARAEAVAAPMRAGGMTFTADQIVGRGETLPLSGNDTAEGRQDNRRVVVIVTPALASQ</sequence>
<dbReference type="HOGENOM" id="CLU_016890_12_3_5"/>
<name>Q1GWL1_SPHAL</name>
<evidence type="ECO:0000313" key="6">
    <source>
        <dbReference type="EMBL" id="ABF51961.1"/>
    </source>
</evidence>
<dbReference type="EMBL" id="CP000356">
    <property type="protein sequence ID" value="ABF51961.1"/>
    <property type="molecule type" value="Genomic_DNA"/>
</dbReference>
<dbReference type="PRINTS" id="PR01021">
    <property type="entry name" value="OMPADOMAIN"/>
</dbReference>
<dbReference type="CDD" id="cd07185">
    <property type="entry name" value="OmpA_C-like"/>
    <property type="match status" value="1"/>
</dbReference>
<dbReference type="RefSeq" id="WP_011540553.1">
    <property type="nucleotide sequence ID" value="NC_008048.1"/>
</dbReference>
<dbReference type="KEGG" id="sal:Sala_0237"/>
<feature type="chain" id="PRO_5004189707" evidence="4">
    <location>
        <begin position="19"/>
        <end position="170"/>
    </location>
</feature>
<gene>
    <name evidence="6" type="ordered locus">Sala_0237</name>
</gene>
<dbReference type="AlphaFoldDB" id="Q1GWL1"/>
<dbReference type="SUPFAM" id="SSF103088">
    <property type="entry name" value="OmpA-like"/>
    <property type="match status" value="1"/>
</dbReference>
<dbReference type="eggNOG" id="COG2885">
    <property type="taxonomic scope" value="Bacteria"/>
</dbReference>
<protein>
    <submittedName>
        <fullName evidence="6">OmpA/MotB</fullName>
    </submittedName>
</protein>
<dbReference type="STRING" id="317655.Sala_0237"/>
<dbReference type="InterPro" id="IPR006664">
    <property type="entry name" value="OMP_bac"/>
</dbReference>
<comment type="subcellular location">
    <subcellularLocation>
        <location evidence="1">Cell outer membrane</location>
    </subcellularLocation>
</comment>
<keyword evidence="2 3" id="KW-0472">Membrane</keyword>